<feature type="region of interest" description="Disordered" evidence="1">
    <location>
        <begin position="29"/>
        <end position="55"/>
    </location>
</feature>
<evidence type="ECO:0000313" key="4">
    <source>
        <dbReference type="Proteomes" id="UP000215914"/>
    </source>
</evidence>
<reference evidence="4" key="1">
    <citation type="journal article" date="2017" name="Nature">
        <title>The sunflower genome provides insights into oil metabolism, flowering and Asterid evolution.</title>
        <authorList>
            <person name="Badouin H."/>
            <person name="Gouzy J."/>
            <person name="Grassa C.J."/>
            <person name="Murat F."/>
            <person name="Staton S.E."/>
            <person name="Cottret L."/>
            <person name="Lelandais-Briere C."/>
            <person name="Owens G.L."/>
            <person name="Carrere S."/>
            <person name="Mayjonade B."/>
            <person name="Legrand L."/>
            <person name="Gill N."/>
            <person name="Kane N.C."/>
            <person name="Bowers J.E."/>
            <person name="Hubner S."/>
            <person name="Bellec A."/>
            <person name="Berard A."/>
            <person name="Berges H."/>
            <person name="Blanchet N."/>
            <person name="Boniface M.C."/>
            <person name="Brunel D."/>
            <person name="Catrice O."/>
            <person name="Chaidir N."/>
            <person name="Claudel C."/>
            <person name="Donnadieu C."/>
            <person name="Faraut T."/>
            <person name="Fievet G."/>
            <person name="Helmstetter N."/>
            <person name="King M."/>
            <person name="Knapp S.J."/>
            <person name="Lai Z."/>
            <person name="Le Paslier M.C."/>
            <person name="Lippi Y."/>
            <person name="Lorenzon L."/>
            <person name="Mandel J.R."/>
            <person name="Marage G."/>
            <person name="Marchand G."/>
            <person name="Marquand E."/>
            <person name="Bret-Mestries E."/>
            <person name="Morien E."/>
            <person name="Nambeesan S."/>
            <person name="Nguyen T."/>
            <person name="Pegot-Espagnet P."/>
            <person name="Pouilly N."/>
            <person name="Raftis F."/>
            <person name="Sallet E."/>
            <person name="Schiex T."/>
            <person name="Thomas J."/>
            <person name="Vandecasteele C."/>
            <person name="Vares D."/>
            <person name="Vear F."/>
            <person name="Vautrin S."/>
            <person name="Crespi M."/>
            <person name="Mangin B."/>
            <person name="Burke J.M."/>
            <person name="Salse J."/>
            <person name="Munos S."/>
            <person name="Vincourt P."/>
            <person name="Rieseberg L.H."/>
            <person name="Langlade N.B."/>
        </authorList>
    </citation>
    <scope>NUCLEOTIDE SEQUENCE [LARGE SCALE GENOMIC DNA]</scope>
    <source>
        <strain evidence="4">cv. SF193</strain>
    </source>
</reference>
<evidence type="ECO:0000256" key="1">
    <source>
        <dbReference type="SAM" id="MobiDB-lite"/>
    </source>
</evidence>
<keyword evidence="4" id="KW-1185">Reference proteome</keyword>
<feature type="signal peptide" evidence="2">
    <location>
        <begin position="1"/>
        <end position="25"/>
    </location>
</feature>
<gene>
    <name evidence="3" type="ORF">HannXRQ_Chr06g0185071</name>
</gene>
<sequence length="55" mass="6163">MSATVFFPFLFFLVRLSCPLHPTLRTPINNPTPSTISITPTTLPSLGRKPPLNRR</sequence>
<name>A0A251UKU6_HELAN</name>
<dbReference type="EMBL" id="CM007895">
    <property type="protein sequence ID" value="OTG23673.1"/>
    <property type="molecule type" value="Genomic_DNA"/>
</dbReference>
<proteinExistence type="predicted"/>
<evidence type="ECO:0000313" key="3">
    <source>
        <dbReference type="EMBL" id="OTG23673.1"/>
    </source>
</evidence>
<protein>
    <submittedName>
        <fullName evidence="3">Uncharacterized protein</fullName>
    </submittedName>
</protein>
<organism evidence="3 4">
    <name type="scientific">Helianthus annuus</name>
    <name type="common">Common sunflower</name>
    <dbReference type="NCBI Taxonomy" id="4232"/>
    <lineage>
        <taxon>Eukaryota</taxon>
        <taxon>Viridiplantae</taxon>
        <taxon>Streptophyta</taxon>
        <taxon>Embryophyta</taxon>
        <taxon>Tracheophyta</taxon>
        <taxon>Spermatophyta</taxon>
        <taxon>Magnoliopsida</taxon>
        <taxon>eudicotyledons</taxon>
        <taxon>Gunneridae</taxon>
        <taxon>Pentapetalae</taxon>
        <taxon>asterids</taxon>
        <taxon>campanulids</taxon>
        <taxon>Asterales</taxon>
        <taxon>Asteraceae</taxon>
        <taxon>Asteroideae</taxon>
        <taxon>Heliantheae alliance</taxon>
        <taxon>Heliantheae</taxon>
        <taxon>Helianthus</taxon>
    </lineage>
</organism>
<evidence type="ECO:0000256" key="2">
    <source>
        <dbReference type="SAM" id="SignalP"/>
    </source>
</evidence>
<dbReference type="Proteomes" id="UP000215914">
    <property type="component" value="Chromosome 6"/>
</dbReference>
<accession>A0A251UKU6</accession>
<keyword evidence="2" id="KW-0732">Signal</keyword>
<dbReference type="AlphaFoldDB" id="A0A251UKU6"/>
<feature type="chain" id="PRO_5012829372" evidence="2">
    <location>
        <begin position="26"/>
        <end position="55"/>
    </location>
</feature>
<feature type="compositionally biased region" description="Low complexity" evidence="1">
    <location>
        <begin position="29"/>
        <end position="46"/>
    </location>
</feature>
<dbReference type="InParanoid" id="A0A251UKU6"/>